<accession>A0A381ZBP7</accession>
<keyword evidence="3" id="KW-0547">Nucleotide-binding</keyword>
<keyword evidence="2" id="KW-0813">Transport</keyword>
<dbReference type="EMBL" id="UINC01020715">
    <property type="protein sequence ID" value="SVA86735.1"/>
    <property type="molecule type" value="Genomic_DNA"/>
</dbReference>
<feature type="domain" description="ABC transporter" evidence="5">
    <location>
        <begin position="28"/>
        <end position="81"/>
    </location>
</feature>
<proteinExistence type="inferred from homology"/>
<dbReference type="InterPro" id="IPR003439">
    <property type="entry name" value="ABC_transporter-like_ATP-bd"/>
</dbReference>
<name>A0A381ZBP7_9ZZZZ</name>
<evidence type="ECO:0000256" key="1">
    <source>
        <dbReference type="ARBA" id="ARBA00005417"/>
    </source>
</evidence>
<dbReference type="InterPro" id="IPR027417">
    <property type="entry name" value="P-loop_NTPase"/>
</dbReference>
<evidence type="ECO:0000256" key="2">
    <source>
        <dbReference type="ARBA" id="ARBA00022448"/>
    </source>
</evidence>
<dbReference type="InterPro" id="IPR050319">
    <property type="entry name" value="ABC_transp_ATP-bind"/>
</dbReference>
<dbReference type="GO" id="GO:0005524">
    <property type="term" value="F:ATP binding"/>
    <property type="evidence" value="ECO:0007669"/>
    <property type="project" value="UniProtKB-KW"/>
</dbReference>
<keyword evidence="4" id="KW-0067">ATP-binding</keyword>
<organism evidence="6">
    <name type="scientific">marine metagenome</name>
    <dbReference type="NCBI Taxonomy" id="408172"/>
    <lineage>
        <taxon>unclassified sequences</taxon>
        <taxon>metagenomes</taxon>
        <taxon>ecological metagenomes</taxon>
    </lineage>
</organism>
<evidence type="ECO:0000256" key="3">
    <source>
        <dbReference type="ARBA" id="ARBA00022741"/>
    </source>
</evidence>
<dbReference type="Pfam" id="PF00005">
    <property type="entry name" value="ABC_tran"/>
    <property type="match status" value="1"/>
</dbReference>
<dbReference type="PANTHER" id="PTHR43776">
    <property type="entry name" value="TRANSPORT ATP-BINDING PROTEIN"/>
    <property type="match status" value="1"/>
</dbReference>
<sequence length="90" mass="9675">VENLKVHYPVSQKSSLFRSAIANLRAVDGVSFGVHQSEAVGVVGESGCGKSTLSRAILQLIEPTAGRVLWLGEDLGALSKPEMDRKRKDL</sequence>
<evidence type="ECO:0000313" key="6">
    <source>
        <dbReference type="EMBL" id="SVA86735.1"/>
    </source>
</evidence>
<gene>
    <name evidence="6" type="ORF">METZ01_LOCUS139589</name>
</gene>
<evidence type="ECO:0000256" key="4">
    <source>
        <dbReference type="ARBA" id="ARBA00022840"/>
    </source>
</evidence>
<dbReference type="SUPFAM" id="SSF52540">
    <property type="entry name" value="P-loop containing nucleoside triphosphate hydrolases"/>
    <property type="match status" value="1"/>
</dbReference>
<dbReference type="GO" id="GO:0016887">
    <property type="term" value="F:ATP hydrolysis activity"/>
    <property type="evidence" value="ECO:0007669"/>
    <property type="project" value="InterPro"/>
</dbReference>
<feature type="non-terminal residue" evidence="6">
    <location>
        <position position="90"/>
    </location>
</feature>
<dbReference type="PANTHER" id="PTHR43776:SF7">
    <property type="entry name" value="D,D-DIPEPTIDE TRANSPORT ATP-BINDING PROTEIN DDPF-RELATED"/>
    <property type="match status" value="1"/>
</dbReference>
<protein>
    <recommendedName>
        <fullName evidence="5">ABC transporter domain-containing protein</fullName>
    </recommendedName>
</protein>
<reference evidence="6" key="1">
    <citation type="submission" date="2018-05" db="EMBL/GenBank/DDBJ databases">
        <authorList>
            <person name="Lanie J.A."/>
            <person name="Ng W.-L."/>
            <person name="Kazmierczak K.M."/>
            <person name="Andrzejewski T.M."/>
            <person name="Davidsen T.M."/>
            <person name="Wayne K.J."/>
            <person name="Tettelin H."/>
            <person name="Glass J.I."/>
            <person name="Rusch D."/>
            <person name="Podicherti R."/>
            <person name="Tsui H.-C.T."/>
            <person name="Winkler M.E."/>
        </authorList>
    </citation>
    <scope>NUCLEOTIDE SEQUENCE</scope>
</reference>
<comment type="similarity">
    <text evidence="1">Belongs to the ABC transporter superfamily.</text>
</comment>
<dbReference type="Gene3D" id="3.40.50.300">
    <property type="entry name" value="P-loop containing nucleotide triphosphate hydrolases"/>
    <property type="match status" value="1"/>
</dbReference>
<dbReference type="AlphaFoldDB" id="A0A381ZBP7"/>
<evidence type="ECO:0000259" key="5">
    <source>
        <dbReference type="Pfam" id="PF00005"/>
    </source>
</evidence>
<feature type="non-terminal residue" evidence="6">
    <location>
        <position position="1"/>
    </location>
</feature>